<name>R9IBP5_9BACT</name>
<feature type="transmembrane region" description="Helical" evidence="1">
    <location>
        <begin position="345"/>
        <end position="369"/>
    </location>
</feature>
<evidence type="ECO:0000313" key="3">
    <source>
        <dbReference type="Proteomes" id="UP000014200"/>
    </source>
</evidence>
<dbReference type="NCBIfam" id="TIGR04370">
    <property type="entry name" value="glyco_rpt_poly"/>
    <property type="match status" value="1"/>
</dbReference>
<dbReference type="AlphaFoldDB" id="R9IBP5"/>
<feature type="transmembrane region" description="Helical" evidence="1">
    <location>
        <begin position="406"/>
        <end position="427"/>
    </location>
</feature>
<feature type="transmembrane region" description="Helical" evidence="1">
    <location>
        <begin position="29"/>
        <end position="47"/>
    </location>
</feature>
<dbReference type="GeneID" id="82155653"/>
<feature type="transmembrane region" description="Helical" evidence="1">
    <location>
        <begin position="381"/>
        <end position="400"/>
    </location>
</feature>
<keyword evidence="3" id="KW-1185">Reference proteome</keyword>
<feature type="transmembrane region" description="Helical" evidence="1">
    <location>
        <begin position="6"/>
        <end position="22"/>
    </location>
</feature>
<feature type="transmembrane region" description="Helical" evidence="1">
    <location>
        <begin position="98"/>
        <end position="115"/>
    </location>
</feature>
<dbReference type="EMBL" id="ASSP01000006">
    <property type="protein sequence ID" value="EOS14905.1"/>
    <property type="molecule type" value="Genomic_DNA"/>
</dbReference>
<feature type="transmembrane region" description="Helical" evidence="1">
    <location>
        <begin position="154"/>
        <end position="171"/>
    </location>
</feature>
<proteinExistence type="predicted"/>
<feature type="transmembrane region" description="Helical" evidence="1">
    <location>
        <begin position="180"/>
        <end position="197"/>
    </location>
</feature>
<evidence type="ECO:0008006" key="4">
    <source>
        <dbReference type="Google" id="ProtNLM"/>
    </source>
</evidence>
<dbReference type="PATRIC" id="fig|1235788.3.peg.930"/>
<keyword evidence="1" id="KW-0812">Transmembrane</keyword>
<organism evidence="2 3">
    <name type="scientific">Phocaeicola sartorii</name>
    <dbReference type="NCBI Taxonomy" id="671267"/>
    <lineage>
        <taxon>Bacteria</taxon>
        <taxon>Pseudomonadati</taxon>
        <taxon>Bacteroidota</taxon>
        <taxon>Bacteroidia</taxon>
        <taxon>Bacteroidales</taxon>
        <taxon>Bacteroidaceae</taxon>
        <taxon>Phocaeicola</taxon>
    </lineage>
</organism>
<protein>
    <recommendedName>
        <fullName evidence="4">Oligosaccharide repeat unit polymerase</fullName>
    </recommendedName>
</protein>
<feature type="transmembrane region" description="Helical" evidence="1">
    <location>
        <begin position="231"/>
        <end position="248"/>
    </location>
</feature>
<accession>R9IBP5</accession>
<keyword evidence="1" id="KW-0472">Membrane</keyword>
<keyword evidence="1" id="KW-1133">Transmembrane helix</keyword>
<dbReference type="Proteomes" id="UP000014200">
    <property type="component" value="Unassembled WGS sequence"/>
</dbReference>
<feature type="transmembrane region" description="Helical" evidence="1">
    <location>
        <begin position="59"/>
        <end position="77"/>
    </location>
</feature>
<evidence type="ECO:0000256" key="1">
    <source>
        <dbReference type="SAM" id="Phobius"/>
    </source>
</evidence>
<gene>
    <name evidence="2" type="ORF">C802_00922</name>
</gene>
<evidence type="ECO:0000313" key="2">
    <source>
        <dbReference type="EMBL" id="EOS14905.1"/>
    </source>
</evidence>
<dbReference type="HOGENOM" id="CLU_626507_0_0_10"/>
<reference evidence="2 3" key="1">
    <citation type="submission" date="2013-04" db="EMBL/GenBank/DDBJ databases">
        <title>The Genome Sequence of Bacteroides massiliensis dnLKV3.</title>
        <authorList>
            <consortium name="The Broad Institute Genomics Platform"/>
            <consortium name="The Broad Institute Genome Sequencing Center for Infectious Disease"/>
            <person name="Earl A."/>
            <person name="Xavier R."/>
            <person name="Kuhn K."/>
            <person name="Stappenbeck T."/>
            <person name="Walker B."/>
            <person name="Young S."/>
            <person name="Zeng Q."/>
            <person name="Gargeya S."/>
            <person name="Fitzgerald M."/>
            <person name="Haas B."/>
            <person name="Abouelleil A."/>
            <person name="Allen A.W."/>
            <person name="Alvarado L."/>
            <person name="Arachchi H.M."/>
            <person name="Berlin A.M."/>
            <person name="Chapman S.B."/>
            <person name="Gainer-Dewar J."/>
            <person name="Goldberg J."/>
            <person name="Griggs A."/>
            <person name="Gujja S."/>
            <person name="Hansen M."/>
            <person name="Howarth C."/>
            <person name="Imamovic A."/>
            <person name="Ireland A."/>
            <person name="Larimer J."/>
            <person name="McCowan C."/>
            <person name="Murphy C."/>
            <person name="Pearson M."/>
            <person name="Poon T.W."/>
            <person name="Priest M."/>
            <person name="Roberts A."/>
            <person name="Saif S."/>
            <person name="Shea T."/>
            <person name="Sisk P."/>
            <person name="Sykes S."/>
            <person name="Wortman J."/>
            <person name="Nusbaum C."/>
            <person name="Birren B."/>
        </authorList>
    </citation>
    <scope>NUCLEOTIDE SEQUENCE [LARGE SCALE GENOMIC DNA]</scope>
    <source>
        <strain evidence="3">dnLKV3</strain>
    </source>
</reference>
<comment type="caution">
    <text evidence="2">The sequence shown here is derived from an EMBL/GenBank/DDBJ whole genome shotgun (WGS) entry which is preliminary data.</text>
</comment>
<dbReference type="STRING" id="1235788.C802_00922"/>
<sequence length="437" mass="49562">MTGYVVLVLIELLLLWIAYRTLKDILAPAFISIFTFLCSTLLCLPMVSMWEMVVYKETVTVVTLGLLCMILACRLNMKPRTRKSYSPVLNYIDVPSGKSVLLIIVCVWLTFYYIYAVVKAGQSIGADGGLEAITAVKQADDVEVDFVAKQGVKVVFALSYVHLYLFVNNVVNKSCVGKEMHHLIPSVCLFLCCIFTGVRTDMLKLVSAGLFMTILLMRYKKNKLGRFMRRILIGIIVVAFAGGALNTLNKGEGASINNAYSIGQIVAYYIGSPIQVLNMKLKDGTENYRDKTIWGRTTFSRQYIELDRFGIYKTKIGDKKGSMNVMLDERNNVVANVDTILGPPLIDFGLCGMLLYIFLLYWGISWCYYDKVQRTSNPQKKAVNIILYSFFVVIPVMAYYACLPNLILTFPYLVEALIIYMICKFYFRQSLFIQYHD</sequence>
<dbReference type="RefSeq" id="WP_016275356.1">
    <property type="nucleotide sequence ID" value="NZ_CAKOCL010000011.1"/>
</dbReference>